<evidence type="ECO:0000313" key="1">
    <source>
        <dbReference type="EMBL" id="MFM2485636.1"/>
    </source>
</evidence>
<comment type="caution">
    <text evidence="1">The sequence shown here is derived from an EMBL/GenBank/DDBJ whole genome shotgun (WGS) entry which is preliminary data.</text>
</comment>
<keyword evidence="1" id="KW-0548">Nucleotidyltransferase</keyword>
<dbReference type="EC" id="2.7.7.7" evidence="1"/>
<keyword evidence="2" id="KW-1185">Reference proteome</keyword>
<dbReference type="RefSeq" id="WP_408623883.1">
    <property type="nucleotide sequence ID" value="NZ_JBEQCT010000005.1"/>
</dbReference>
<reference evidence="1 2" key="1">
    <citation type="journal article" date="2013" name="Int. J. Syst. Evol. Microbiol.">
        <title>Celerinatantimonas yamalensis sp. nov., a cold-adapted diazotrophic bacterium from a cold permafrost brine.</title>
        <authorList>
            <person name="Shcherbakova V."/>
            <person name="Chuvilskaya N."/>
            <person name="Rivkina E."/>
            <person name="Demidov N."/>
            <person name="Uchaeva V."/>
            <person name="Suetin S."/>
            <person name="Suzina N."/>
            <person name="Gilichinsky D."/>
        </authorList>
    </citation>
    <scope>NUCLEOTIDE SEQUENCE [LARGE SCALE GENOMIC DNA]</scope>
    <source>
        <strain evidence="1 2">C7</strain>
    </source>
</reference>
<sequence>MDTRAIALLQQMGVTIWESRQPICTKTTHLDLAVVCDHPEQLQTSKLWQGLNKGLEPFSLVIQVLSAEQLASVESRWVLWFAKQLPEQDLSGLLGPYDWRSLAQQGTLKRQVWESLVDALSH</sequence>
<dbReference type="GO" id="GO:0003887">
    <property type="term" value="F:DNA-directed DNA polymerase activity"/>
    <property type="evidence" value="ECO:0007669"/>
    <property type="project" value="UniProtKB-EC"/>
</dbReference>
<accession>A0ABW9G7H0</accession>
<dbReference type="EMBL" id="JBEQCT010000005">
    <property type="protein sequence ID" value="MFM2485636.1"/>
    <property type="molecule type" value="Genomic_DNA"/>
</dbReference>
<evidence type="ECO:0000313" key="2">
    <source>
        <dbReference type="Proteomes" id="UP001629953"/>
    </source>
</evidence>
<protein>
    <submittedName>
        <fullName evidence="1">DNA polymerase III subunit psi</fullName>
        <ecNumber evidence="1">2.7.7.7</ecNumber>
    </submittedName>
</protein>
<keyword evidence="1" id="KW-0808">Transferase</keyword>
<proteinExistence type="predicted"/>
<dbReference type="Pfam" id="PF03603">
    <property type="entry name" value="DNA_III_psi"/>
    <property type="match status" value="1"/>
</dbReference>
<name>A0ABW9G7H0_9GAMM</name>
<dbReference type="InterPro" id="IPR004615">
    <property type="entry name" value="DNA_pol_III_psi"/>
</dbReference>
<organism evidence="1 2">
    <name type="scientific">Celerinatantimonas yamalensis</name>
    <dbReference type="NCBI Taxonomy" id="559956"/>
    <lineage>
        <taxon>Bacteria</taxon>
        <taxon>Pseudomonadati</taxon>
        <taxon>Pseudomonadota</taxon>
        <taxon>Gammaproteobacteria</taxon>
        <taxon>Celerinatantimonadaceae</taxon>
        <taxon>Celerinatantimonas</taxon>
    </lineage>
</organism>
<gene>
    <name evidence="1" type="ORF">ABUE30_11305</name>
</gene>
<dbReference type="Proteomes" id="UP001629953">
    <property type="component" value="Unassembled WGS sequence"/>
</dbReference>